<proteinExistence type="predicted"/>
<organism evidence="3 4">
    <name type="scientific">Urochloa decumbens</name>
    <dbReference type="NCBI Taxonomy" id="240449"/>
    <lineage>
        <taxon>Eukaryota</taxon>
        <taxon>Viridiplantae</taxon>
        <taxon>Streptophyta</taxon>
        <taxon>Embryophyta</taxon>
        <taxon>Tracheophyta</taxon>
        <taxon>Spermatophyta</taxon>
        <taxon>Magnoliopsida</taxon>
        <taxon>Liliopsida</taxon>
        <taxon>Poales</taxon>
        <taxon>Poaceae</taxon>
        <taxon>PACMAD clade</taxon>
        <taxon>Panicoideae</taxon>
        <taxon>Panicodae</taxon>
        <taxon>Paniceae</taxon>
        <taxon>Melinidinae</taxon>
        <taxon>Urochloa</taxon>
    </lineage>
</organism>
<feature type="compositionally biased region" description="Basic and acidic residues" evidence="1">
    <location>
        <begin position="1"/>
        <end position="11"/>
    </location>
</feature>
<feature type="compositionally biased region" description="Polar residues" evidence="1">
    <location>
        <begin position="191"/>
        <end position="205"/>
    </location>
</feature>
<feature type="compositionally biased region" description="Basic and acidic residues" evidence="1">
    <location>
        <begin position="175"/>
        <end position="187"/>
    </location>
</feature>
<dbReference type="Gene3D" id="4.10.60.10">
    <property type="entry name" value="Zinc finger, CCHC-type"/>
    <property type="match status" value="1"/>
</dbReference>
<reference evidence="3 4" key="2">
    <citation type="submission" date="2024-10" db="EMBL/GenBank/DDBJ databases">
        <authorList>
            <person name="Ryan C."/>
        </authorList>
    </citation>
    <scope>NUCLEOTIDE SEQUENCE [LARGE SCALE GENOMIC DNA]</scope>
</reference>
<evidence type="ECO:0000259" key="2">
    <source>
        <dbReference type="SMART" id="SM00343"/>
    </source>
</evidence>
<dbReference type="SMART" id="SM00343">
    <property type="entry name" value="ZnF_C2HC"/>
    <property type="match status" value="2"/>
</dbReference>
<dbReference type="SUPFAM" id="SSF57756">
    <property type="entry name" value="Retrovirus zinc finger-like domains"/>
    <property type="match status" value="1"/>
</dbReference>
<feature type="compositionally biased region" description="Polar residues" evidence="1">
    <location>
        <begin position="255"/>
        <end position="271"/>
    </location>
</feature>
<evidence type="ECO:0000313" key="3">
    <source>
        <dbReference type="EMBL" id="CAL4926113.1"/>
    </source>
</evidence>
<reference evidence="4" key="1">
    <citation type="submission" date="2024-06" db="EMBL/GenBank/DDBJ databases">
        <authorList>
            <person name="Ryan C."/>
        </authorList>
    </citation>
    <scope>NUCLEOTIDE SEQUENCE [LARGE SCALE GENOMIC DNA]</scope>
</reference>
<gene>
    <name evidence="3" type="ORF">URODEC1_LOCUS23721</name>
</gene>
<keyword evidence="4" id="KW-1185">Reference proteome</keyword>
<dbReference type="PANTHER" id="PTHR33087:SF53">
    <property type="entry name" value="CCHC-TYPE DOMAIN-CONTAINING PROTEIN"/>
    <property type="match status" value="1"/>
</dbReference>
<evidence type="ECO:0000256" key="1">
    <source>
        <dbReference type="SAM" id="MobiDB-lite"/>
    </source>
</evidence>
<dbReference type="InterPro" id="IPR001878">
    <property type="entry name" value="Znf_CCHC"/>
</dbReference>
<sequence>MGSDAHGDRHPAPQIQTKSTTTDSSTTKPTPDPETPKTKLPIHGPLSPSRPLPKEIEEMQVQAQTGPTAGMATEERLTATMEHRQQQAESNLVQVNQAFNVLMPDLAQEIQQQADINSKRGGPELETNGAEEDPLTCDLLQRLNHREVQSNSPRDTTVMSDLNASSTLRTAVMATERRSFSRAEKGKGIAATSTLPHPAQGQRQSPPFKPMAGHSVSGERNLLQGESSRNWQATSTQSPPFNTDSRHWNRELRQHQQNPSARSRSSTAGFKNTTDEYGFQLVKPAYWWRKESLHSRYNSHLHQPDSAEQRRQRYREHTRGKCLNCFSTEHRASDCRSSSKCWRCLRLGHKAHFCPSQLSQFKRAAVEQRPPLHYTEETAAPAQQAVRSASRSYLQAAKGELSGMATYPGDPRARPELAHCAISANGTIKRKREELVGKTVVCWLNGPNCNSHDSQPHHVVDALDTQLHIECHEIKVVKHFPEQYLVIFADSRAYHRVLQSQAVRDRGRVFNFDQWKERRGAAVRQLEFRVRLRIEGVSVHAWSEETVAKIISPNCAIQYIEDPDRDHTAADDVELYHDPPHGLKGALNYKLHIHLDVVEDLSFLGGRGGWEGPGNRKPRREFLWNYGEMDSRGERRSGQSHDDHAGRDYCPRRDRDDHDDNSHGVRRHRSQSSWGRVTRCRGAVEDCYSSSRYRGGNSGYNGHRSRMGAPVNTATWRPKVPTKRVSFANPLTHIMGHPSKERHIREMLHGAHGWDKVHSPVGAGAAVQHLPKPLTDTKMAAIRMVVEQGNKPKNRKRTKITPMPAGEEAALVA</sequence>
<dbReference type="EMBL" id="OZ075124">
    <property type="protein sequence ID" value="CAL4926113.1"/>
    <property type="molecule type" value="Genomic_DNA"/>
</dbReference>
<feature type="region of interest" description="Disordered" evidence="1">
    <location>
        <begin position="1"/>
        <end position="69"/>
    </location>
</feature>
<accession>A0ABC8XLK2</accession>
<feature type="compositionally biased region" description="Basic and acidic residues" evidence="1">
    <location>
        <begin position="631"/>
        <end position="663"/>
    </location>
</feature>
<feature type="compositionally biased region" description="Low complexity" evidence="1">
    <location>
        <begin position="17"/>
        <end position="29"/>
    </location>
</feature>
<feature type="region of interest" description="Disordered" evidence="1">
    <location>
        <begin position="174"/>
        <end position="246"/>
    </location>
</feature>
<dbReference type="AlphaFoldDB" id="A0ABC8XLK2"/>
<feature type="region of interest" description="Disordered" evidence="1">
    <location>
        <begin position="252"/>
        <end position="271"/>
    </location>
</feature>
<dbReference type="Proteomes" id="UP001497457">
    <property type="component" value="Chromosome 14rd"/>
</dbReference>
<evidence type="ECO:0000313" key="4">
    <source>
        <dbReference type="Proteomes" id="UP001497457"/>
    </source>
</evidence>
<feature type="domain" description="CCHC-type" evidence="2">
    <location>
        <begin position="340"/>
        <end position="356"/>
    </location>
</feature>
<feature type="region of interest" description="Disordered" evidence="1">
    <location>
        <begin position="789"/>
        <end position="813"/>
    </location>
</feature>
<protein>
    <recommendedName>
        <fullName evidence="2">CCHC-type domain-containing protein</fullName>
    </recommendedName>
</protein>
<feature type="compositionally biased region" description="Polar residues" evidence="1">
    <location>
        <begin position="224"/>
        <end position="243"/>
    </location>
</feature>
<feature type="region of interest" description="Disordered" evidence="1">
    <location>
        <begin position="631"/>
        <end position="676"/>
    </location>
</feature>
<feature type="domain" description="CCHC-type" evidence="2">
    <location>
        <begin position="321"/>
        <end position="337"/>
    </location>
</feature>
<dbReference type="InterPro" id="IPR053253">
    <property type="entry name" value="Sex_diff_modulator"/>
</dbReference>
<dbReference type="PANTHER" id="PTHR33087">
    <property type="entry name" value="OS07G0539200 PROTEIN"/>
    <property type="match status" value="1"/>
</dbReference>
<name>A0ABC8XLK2_9POAL</name>
<dbReference type="InterPro" id="IPR036875">
    <property type="entry name" value="Znf_CCHC_sf"/>
</dbReference>